<keyword evidence="3" id="KW-1133">Transmembrane helix</keyword>
<feature type="region of interest" description="Disordered" evidence="2">
    <location>
        <begin position="453"/>
        <end position="475"/>
    </location>
</feature>
<dbReference type="EMBL" id="MLKD01000008">
    <property type="protein sequence ID" value="OQE23829.1"/>
    <property type="molecule type" value="Genomic_DNA"/>
</dbReference>
<protein>
    <submittedName>
        <fullName evidence="4">Uncharacterized protein</fullName>
    </submittedName>
</protein>
<feature type="transmembrane region" description="Helical" evidence="3">
    <location>
        <begin position="623"/>
        <end position="640"/>
    </location>
</feature>
<sequence length="694" mass="81095">MTETLSRRHRKVSQESTSPRPNAVRKAAQIRTKRMEKRKGKKLSSKAQRGSPNLQMSMTPFIQEAGARFYGQTHEDLLQLMAAGASEEYLRWAQVNATGLQVLLATEIDRLYGQLTMYEESLRAGQVQTEQEQEKNKTLRRELEKELRNSFIREHYIVDLESEYTRLEQMGVSLISRNVKLTSELQYMNQRVQELEKDIDSMVESHQIRDSIYYNVFCEEIQQWKRLRHMMLNTNPKKTFWDLVHTYSNFMEQTLRLAEEAKKIFNQRFAMAEYFASRQMIEMLESEKDGYPSYNKILNYQPLSLKAWWQNRNWRRHESESDSDDSQIDDNFGFKFFNTPSTSPQTNSNEFTSVNQFVNGRKRSNLSYLKHQMDDDDDDDDEDGYTYNLPNFSEPAFVHLGTMDYGTGNQSQVRSLNCAQTNSHIRQQVPEACEVFPEGFQQRESIPDESILSQGEASRGSTIPRKRSKKRVSQTGLDDIETGEPLIQLSMRNARRRPNFGPYTRSETMFKKSVIHENLNRDGRLNDERLHARRRTKGHFPDRIVKAARRRSSRATSQGSRGALVRSSLSLPNLERKSLQQMISVRGSTASQSALSRDPEMMFGDHTLLGLIWMYCKKRPRDLIRPLVGIAVLAAVVYFVRDYQLYQRFVAANTASDRMMQRMRIAQAQFQTHNAYHYDPEWKRWLDVDRVALQ</sequence>
<gene>
    <name evidence="4" type="ORF">PENSTE_c008G02692</name>
</gene>
<dbReference type="Proteomes" id="UP000191285">
    <property type="component" value="Unassembled WGS sequence"/>
</dbReference>
<organism evidence="4 5">
    <name type="scientific">Penicillium steckii</name>
    <dbReference type="NCBI Taxonomy" id="303698"/>
    <lineage>
        <taxon>Eukaryota</taxon>
        <taxon>Fungi</taxon>
        <taxon>Dikarya</taxon>
        <taxon>Ascomycota</taxon>
        <taxon>Pezizomycotina</taxon>
        <taxon>Eurotiomycetes</taxon>
        <taxon>Eurotiomycetidae</taxon>
        <taxon>Eurotiales</taxon>
        <taxon>Aspergillaceae</taxon>
        <taxon>Penicillium</taxon>
    </lineage>
</organism>
<evidence type="ECO:0000256" key="2">
    <source>
        <dbReference type="SAM" id="MobiDB-lite"/>
    </source>
</evidence>
<reference evidence="5" key="1">
    <citation type="journal article" date="2017" name="Nat. Microbiol.">
        <title>Global analysis of biosynthetic gene clusters reveals vast potential of secondary metabolite production in Penicillium species.</title>
        <authorList>
            <person name="Nielsen J.C."/>
            <person name="Grijseels S."/>
            <person name="Prigent S."/>
            <person name="Ji B."/>
            <person name="Dainat J."/>
            <person name="Nielsen K.F."/>
            <person name="Frisvad J.C."/>
            <person name="Workman M."/>
            <person name="Nielsen J."/>
        </authorList>
    </citation>
    <scope>NUCLEOTIDE SEQUENCE [LARGE SCALE GENOMIC DNA]</scope>
    <source>
        <strain evidence="5">IBT 24891</strain>
    </source>
</reference>
<keyword evidence="3" id="KW-0812">Transmembrane</keyword>
<accession>A0A1V6TDC1</accession>
<dbReference type="AlphaFoldDB" id="A0A1V6TDC1"/>
<keyword evidence="1" id="KW-0175">Coiled coil</keyword>
<proteinExistence type="predicted"/>
<feature type="compositionally biased region" description="Basic residues" evidence="2">
    <location>
        <begin position="31"/>
        <end position="44"/>
    </location>
</feature>
<dbReference type="OrthoDB" id="4362991at2759"/>
<keyword evidence="5" id="KW-1185">Reference proteome</keyword>
<feature type="coiled-coil region" evidence="1">
    <location>
        <begin position="178"/>
        <end position="205"/>
    </location>
</feature>
<evidence type="ECO:0000256" key="3">
    <source>
        <dbReference type="SAM" id="Phobius"/>
    </source>
</evidence>
<evidence type="ECO:0000313" key="4">
    <source>
        <dbReference type="EMBL" id="OQE23829.1"/>
    </source>
</evidence>
<evidence type="ECO:0000256" key="1">
    <source>
        <dbReference type="SAM" id="Coils"/>
    </source>
</evidence>
<feature type="compositionally biased region" description="Polar residues" evidence="2">
    <location>
        <begin position="45"/>
        <end position="55"/>
    </location>
</feature>
<evidence type="ECO:0000313" key="5">
    <source>
        <dbReference type="Proteomes" id="UP000191285"/>
    </source>
</evidence>
<keyword evidence="3" id="KW-0472">Membrane</keyword>
<name>A0A1V6TDC1_9EURO</name>
<comment type="caution">
    <text evidence="4">The sequence shown here is derived from an EMBL/GenBank/DDBJ whole genome shotgun (WGS) entry which is preliminary data.</text>
</comment>
<feature type="region of interest" description="Disordered" evidence="2">
    <location>
        <begin position="1"/>
        <end position="55"/>
    </location>
</feature>